<proteinExistence type="predicted"/>
<dbReference type="InterPro" id="IPR025202">
    <property type="entry name" value="PLD-like_dom"/>
</dbReference>
<dbReference type="EMBL" id="LT599584">
    <property type="protein sequence ID" value="SBW84489.1"/>
    <property type="molecule type" value="Genomic_DNA"/>
</dbReference>
<dbReference type="GO" id="GO:0006793">
    <property type="term" value="P:phosphorus metabolic process"/>
    <property type="evidence" value="ECO:0007669"/>
    <property type="project" value="UniProtKB-ARBA"/>
</dbReference>
<evidence type="ECO:0000259" key="2">
    <source>
        <dbReference type="PROSITE" id="PS50035"/>
    </source>
</evidence>
<dbReference type="SUPFAM" id="SSF56024">
    <property type="entry name" value="Phospholipase D/nuclease"/>
    <property type="match status" value="1"/>
</dbReference>
<keyword evidence="1" id="KW-0175">Coiled coil</keyword>
<dbReference type="InterPro" id="IPR059166">
    <property type="entry name" value="PLD-like_cat"/>
</dbReference>
<evidence type="ECO:0000313" key="4">
    <source>
        <dbReference type="Proteomes" id="UP000245431"/>
    </source>
</evidence>
<gene>
    <name evidence="3" type="ORF">PVE_R2G0463</name>
</gene>
<accession>A0A1D3K802</accession>
<dbReference type="AlphaFoldDB" id="A0A1D3K802"/>
<evidence type="ECO:0000313" key="3">
    <source>
        <dbReference type="EMBL" id="SBW84489.1"/>
    </source>
</evidence>
<dbReference type="Pfam" id="PF13091">
    <property type="entry name" value="PLDc_2"/>
    <property type="match status" value="1"/>
</dbReference>
<name>A0A1D3K802_PSEVE</name>
<organism evidence="3 4">
    <name type="scientific">Pseudomonas veronii 1YdBTEX2</name>
    <dbReference type="NCBI Taxonomy" id="1295141"/>
    <lineage>
        <taxon>Bacteria</taxon>
        <taxon>Pseudomonadati</taxon>
        <taxon>Pseudomonadota</taxon>
        <taxon>Gammaproteobacteria</taxon>
        <taxon>Pseudomonadales</taxon>
        <taxon>Pseudomonadaceae</taxon>
        <taxon>Pseudomonas</taxon>
    </lineage>
</organism>
<dbReference type="GO" id="GO:0003824">
    <property type="term" value="F:catalytic activity"/>
    <property type="evidence" value="ECO:0007669"/>
    <property type="project" value="InterPro"/>
</dbReference>
<dbReference type="Proteomes" id="UP000245431">
    <property type="component" value="Chromosome PVE_r2"/>
</dbReference>
<reference evidence="4" key="1">
    <citation type="submission" date="2016-07" db="EMBL/GenBank/DDBJ databases">
        <authorList>
            <person name="Florea S."/>
            <person name="Webb J.S."/>
            <person name="Jaromczyk J."/>
            <person name="Schardl C.L."/>
        </authorList>
    </citation>
    <scope>NUCLEOTIDE SEQUENCE [LARGE SCALE GENOMIC DNA]</scope>
    <source>
        <strain evidence="4">1YdBTEX2</strain>
    </source>
</reference>
<dbReference type="CDD" id="cd09176">
    <property type="entry name" value="PLDc_unchar6"/>
    <property type="match status" value="1"/>
</dbReference>
<feature type="domain" description="PLD phosphodiesterase" evidence="2">
    <location>
        <begin position="77"/>
        <end position="104"/>
    </location>
</feature>
<dbReference type="InterPro" id="IPR001736">
    <property type="entry name" value="PLipase_D/transphosphatidylase"/>
</dbReference>
<protein>
    <recommendedName>
        <fullName evidence="2">PLD phosphodiesterase domain-containing protein</fullName>
    </recommendedName>
</protein>
<feature type="coiled-coil region" evidence="1">
    <location>
        <begin position="161"/>
        <end position="193"/>
    </location>
</feature>
<dbReference type="Gene3D" id="3.30.870.10">
    <property type="entry name" value="Endonuclease Chain A"/>
    <property type="match status" value="1"/>
</dbReference>
<evidence type="ECO:0000256" key="1">
    <source>
        <dbReference type="SAM" id="Coils"/>
    </source>
</evidence>
<sequence>MIRIRTKMAPRWIQQIISAQSQLTVLSPYITKNHTLTLLANKKATFYTRFDLRDFLSGASKLSAFKQLLKKGCKVFVVPKLHAKVIMDEDEFVTLGSQNLTQGGRWNKELSVCFDGSARDKTCESVRNLVREWTTDPDLVQVDWDWFHQMAEDVERGKEAYEQFNESLRTIEVDAKRANAERLNAQELRLEGERRSRKTAALAELQETVKSAHPSGINHLGTVTPTKASPCLRFEPGVDLLSWKKRNKILPPLDKGSRCLCVLNQKHVGWARLAGRQITKIAQSMKIRGILPAPFKTVQIELSVKPEDLRAMSSDTTMVVKLSAPNGVKLLSVALSYSIKKTEVLGTHLPRVKAKGKKLKPIAQLRTDLQAWIDSDHDAFENLLSKHITSTTPLKQRLAGVNADEYFGGLYSKVSVTMMFTARSNQPILVATLIGDD</sequence>
<dbReference type="PROSITE" id="PS50035">
    <property type="entry name" value="PLD"/>
    <property type="match status" value="1"/>
</dbReference>